<proteinExistence type="inferred from homology"/>
<name>A0A160PBU3_9HYPH</name>
<organism evidence="6 7">
    <name type="scientific">Methylorubrum populi</name>
    <dbReference type="NCBI Taxonomy" id="223967"/>
    <lineage>
        <taxon>Bacteria</taxon>
        <taxon>Pseudomonadati</taxon>
        <taxon>Pseudomonadota</taxon>
        <taxon>Alphaproteobacteria</taxon>
        <taxon>Hyphomicrobiales</taxon>
        <taxon>Methylobacteriaceae</taxon>
        <taxon>Methylorubrum</taxon>
    </lineage>
</organism>
<evidence type="ECO:0000313" key="6">
    <source>
        <dbReference type="EMBL" id="BAU88821.1"/>
    </source>
</evidence>
<evidence type="ECO:0000256" key="3">
    <source>
        <dbReference type="ARBA" id="ARBA00022989"/>
    </source>
</evidence>
<evidence type="ECO:0000256" key="1">
    <source>
        <dbReference type="ARBA" id="ARBA00004141"/>
    </source>
</evidence>
<keyword evidence="5" id="KW-1003">Cell membrane</keyword>
<keyword evidence="2 5" id="KW-0812">Transmembrane</keyword>
<feature type="transmembrane region" description="Helical" evidence="5">
    <location>
        <begin position="12"/>
        <end position="33"/>
    </location>
</feature>
<dbReference type="OrthoDB" id="9151526at2"/>
<feature type="transmembrane region" description="Helical" evidence="5">
    <location>
        <begin position="104"/>
        <end position="121"/>
    </location>
</feature>
<protein>
    <recommendedName>
        <fullName evidence="5">Probable membrane transporter protein</fullName>
    </recommendedName>
</protein>
<dbReference type="PANTHER" id="PTHR43701">
    <property type="entry name" value="MEMBRANE TRANSPORTER PROTEIN MJ0441-RELATED"/>
    <property type="match status" value="1"/>
</dbReference>
<dbReference type="AlphaFoldDB" id="A0A160PBU3"/>
<dbReference type="Proteomes" id="UP000218288">
    <property type="component" value="Chromosome"/>
</dbReference>
<sequence>MLEPVQYALGAASGSVVGLILGLAGGGGSILAVPMLIHVVGLRNVHVAVGTGAFAVAACSLVNLIGHLRMARVPWHAAGWFGIAGILAALLGADLGKQLDGSRLQFLFALVMLAAAGLMIRRRFVPLAPRQSATGGRVPKLVGYGGATGLMSGFFGIGGGFLVVPGLVAATGMPLISAIGCSLVVITAFGLTTGLSYALSQLVDWALVLAFVVGGAAGGLAGLRLRSVCAARKGLLEAVLATLIAGAGLAMLFR</sequence>
<dbReference type="GO" id="GO:0005886">
    <property type="term" value="C:plasma membrane"/>
    <property type="evidence" value="ECO:0007669"/>
    <property type="project" value="UniProtKB-SubCell"/>
</dbReference>
<evidence type="ECO:0000313" key="7">
    <source>
        <dbReference type="Proteomes" id="UP000218288"/>
    </source>
</evidence>
<evidence type="ECO:0000256" key="4">
    <source>
        <dbReference type="ARBA" id="ARBA00023136"/>
    </source>
</evidence>
<dbReference type="EMBL" id="AP014809">
    <property type="protein sequence ID" value="BAU88821.1"/>
    <property type="molecule type" value="Genomic_DNA"/>
</dbReference>
<feature type="transmembrane region" description="Helical" evidence="5">
    <location>
        <begin position="45"/>
        <end position="67"/>
    </location>
</feature>
<accession>A0A160PBU3</accession>
<evidence type="ECO:0000256" key="2">
    <source>
        <dbReference type="ARBA" id="ARBA00022692"/>
    </source>
</evidence>
<feature type="transmembrane region" description="Helical" evidence="5">
    <location>
        <begin position="205"/>
        <end position="223"/>
    </location>
</feature>
<reference evidence="6 7" key="1">
    <citation type="journal article" date="2016" name="Genome Announc.">
        <title>Complete Genome Sequence of Methylobacterium populi P-1M, Isolated from Pink-Pigmented Household Biofilm.</title>
        <authorList>
            <person name="Morohoshi T."/>
            <person name="Ikeda T."/>
        </authorList>
    </citation>
    <scope>NUCLEOTIDE SEQUENCE [LARGE SCALE GENOMIC DNA]</scope>
    <source>
        <strain evidence="6 7">P-1M</strain>
    </source>
</reference>
<evidence type="ECO:0000256" key="5">
    <source>
        <dbReference type="RuleBase" id="RU363041"/>
    </source>
</evidence>
<dbReference type="InterPro" id="IPR051598">
    <property type="entry name" value="TSUP/Inactive_protease-like"/>
</dbReference>
<feature type="transmembrane region" description="Helical" evidence="5">
    <location>
        <begin position="175"/>
        <end position="199"/>
    </location>
</feature>
<feature type="transmembrane region" description="Helical" evidence="5">
    <location>
        <begin position="73"/>
        <end position="92"/>
    </location>
</feature>
<comment type="subcellular location">
    <subcellularLocation>
        <location evidence="5">Cell membrane</location>
        <topology evidence="5">Multi-pass membrane protein</topology>
    </subcellularLocation>
    <subcellularLocation>
        <location evidence="1">Membrane</location>
        <topology evidence="1">Multi-pass membrane protein</topology>
    </subcellularLocation>
</comment>
<feature type="transmembrane region" description="Helical" evidence="5">
    <location>
        <begin position="141"/>
        <end position="163"/>
    </location>
</feature>
<dbReference type="Pfam" id="PF01925">
    <property type="entry name" value="TauE"/>
    <property type="match status" value="1"/>
</dbReference>
<dbReference type="RefSeq" id="WP_096483079.1">
    <property type="nucleotide sequence ID" value="NZ_AP014809.1"/>
</dbReference>
<keyword evidence="4 5" id="KW-0472">Membrane</keyword>
<keyword evidence="3 5" id="KW-1133">Transmembrane helix</keyword>
<dbReference type="InterPro" id="IPR002781">
    <property type="entry name" value="TM_pro_TauE-like"/>
</dbReference>
<feature type="transmembrane region" description="Helical" evidence="5">
    <location>
        <begin position="235"/>
        <end position="253"/>
    </location>
</feature>
<gene>
    <name evidence="6" type="ORF">MPPM_0216</name>
</gene>
<dbReference type="PANTHER" id="PTHR43701:SF2">
    <property type="entry name" value="MEMBRANE TRANSPORTER PROTEIN YJNA-RELATED"/>
    <property type="match status" value="1"/>
</dbReference>
<comment type="similarity">
    <text evidence="5">Belongs to the 4-toluene sulfonate uptake permease (TSUP) (TC 2.A.102) family.</text>
</comment>